<comment type="subcellular location">
    <subcellularLocation>
        <location evidence="1">Membrane</location>
        <topology evidence="1">Multi-pass membrane protein</topology>
    </subcellularLocation>
</comment>
<proteinExistence type="predicted"/>
<dbReference type="Gene3D" id="1.20.1250.20">
    <property type="entry name" value="MFS general substrate transporter like domains"/>
    <property type="match status" value="2"/>
</dbReference>
<accession>A0A0U1M7Y2</accession>
<dbReference type="PANTHER" id="PTHR43791:SF63">
    <property type="entry name" value="HIGH AFFINITY CYSTEINE TRANSPORTER"/>
    <property type="match status" value="1"/>
</dbReference>
<reference evidence="7 8" key="1">
    <citation type="submission" date="2015-04" db="EMBL/GenBank/DDBJ databases">
        <authorList>
            <person name="Syromyatnikov M.Y."/>
            <person name="Popov V.N."/>
        </authorList>
    </citation>
    <scope>NUCLEOTIDE SEQUENCE [LARGE SCALE GENOMIC DNA]</scope>
    <source>
        <strain evidence="7">WF-38-12</strain>
    </source>
</reference>
<feature type="transmembrane region" description="Helical" evidence="6">
    <location>
        <begin position="324"/>
        <end position="343"/>
    </location>
</feature>
<keyword evidence="8" id="KW-1185">Reference proteome</keyword>
<dbReference type="PANTHER" id="PTHR43791">
    <property type="entry name" value="PERMEASE-RELATED"/>
    <property type="match status" value="1"/>
</dbReference>
<feature type="transmembrane region" description="Helical" evidence="6">
    <location>
        <begin position="387"/>
        <end position="408"/>
    </location>
</feature>
<dbReference type="GO" id="GO:0016020">
    <property type="term" value="C:membrane"/>
    <property type="evidence" value="ECO:0007669"/>
    <property type="project" value="UniProtKB-SubCell"/>
</dbReference>
<sequence>MDSSKFNDTADVTADHYEMQKGSSLVVNDISATDKANEYATDSEITIDDATNRQIFWKISRRILVVQIATYFCQSLDKGIVNYASIMGIETDAHLKGQEYSWLGTILYIGILVGEYPQNLLLQKLPLAKTLAVNVHVQVGGLLAFGVSHYTDGTIKSWQLLFLVLGVATCVWSFFIAILLPDNPMSAKCYSEADKRFILERVRHNQTGLEDKEYKKYQVLEALKDPFVWCCVLLITIANLIIGGLGVFSNLIIQKFGFSLLQTELLNIAQGSWTIIVMVGSAWASQKTQNSCWMMILWALPAIVGTIVILVVTPTPSNAGGMLVAFYCTQFFLAEGNMIISLVTRNIAGRTKKGITMTLLFIGWAVGNLIAPQIFRTSDAPRYLHGFLAHIVIYAVYVALVVVTRLVLVARNRSKGQQSSGAFYDFAFNDLTDMENPNFRYVY</sequence>
<protein>
    <submittedName>
        <fullName evidence="7">Thiamine pathway transporter THI73</fullName>
    </submittedName>
</protein>
<evidence type="ECO:0000256" key="4">
    <source>
        <dbReference type="ARBA" id="ARBA00022989"/>
    </source>
</evidence>
<feature type="transmembrane region" description="Helical" evidence="6">
    <location>
        <begin position="227"/>
        <end position="253"/>
    </location>
</feature>
<dbReference type="OMA" id="LWTIPAI"/>
<dbReference type="GO" id="GO:0033229">
    <property type="term" value="F:cysteine transmembrane transporter activity"/>
    <property type="evidence" value="ECO:0007669"/>
    <property type="project" value="TreeGrafter"/>
</dbReference>
<keyword evidence="2" id="KW-0813">Transport</keyword>
<dbReference type="Proteomes" id="UP000054383">
    <property type="component" value="Unassembled WGS sequence"/>
</dbReference>
<feature type="transmembrane region" description="Helical" evidence="6">
    <location>
        <begin position="157"/>
        <end position="180"/>
    </location>
</feature>
<name>A0A0U1M7Y2_TALIS</name>
<gene>
    <name evidence="7" type="ORF">PISL3812_08775</name>
</gene>
<dbReference type="SUPFAM" id="SSF103473">
    <property type="entry name" value="MFS general substrate transporter"/>
    <property type="match status" value="1"/>
</dbReference>
<keyword evidence="5 6" id="KW-0472">Membrane</keyword>
<evidence type="ECO:0000256" key="6">
    <source>
        <dbReference type="SAM" id="Phobius"/>
    </source>
</evidence>
<feature type="transmembrane region" description="Helical" evidence="6">
    <location>
        <begin position="355"/>
        <end position="375"/>
    </location>
</feature>
<evidence type="ECO:0000313" key="8">
    <source>
        <dbReference type="Proteomes" id="UP000054383"/>
    </source>
</evidence>
<evidence type="ECO:0000256" key="2">
    <source>
        <dbReference type="ARBA" id="ARBA00022448"/>
    </source>
</evidence>
<dbReference type="InterPro" id="IPR036259">
    <property type="entry name" value="MFS_trans_sf"/>
</dbReference>
<organism evidence="7 8">
    <name type="scientific">Talaromyces islandicus</name>
    <name type="common">Penicillium islandicum</name>
    <dbReference type="NCBI Taxonomy" id="28573"/>
    <lineage>
        <taxon>Eukaryota</taxon>
        <taxon>Fungi</taxon>
        <taxon>Dikarya</taxon>
        <taxon>Ascomycota</taxon>
        <taxon>Pezizomycotina</taxon>
        <taxon>Eurotiomycetes</taxon>
        <taxon>Eurotiomycetidae</taxon>
        <taxon>Eurotiales</taxon>
        <taxon>Trichocomaceae</taxon>
        <taxon>Talaromyces</taxon>
        <taxon>Talaromyces sect. Islandici</taxon>
    </lineage>
</organism>
<keyword evidence="3 6" id="KW-0812">Transmembrane</keyword>
<dbReference type="Pfam" id="PF07690">
    <property type="entry name" value="MFS_1"/>
    <property type="match status" value="1"/>
</dbReference>
<evidence type="ECO:0000256" key="3">
    <source>
        <dbReference type="ARBA" id="ARBA00022692"/>
    </source>
</evidence>
<feature type="transmembrane region" description="Helical" evidence="6">
    <location>
        <begin position="265"/>
        <end position="285"/>
    </location>
</feature>
<keyword evidence="4 6" id="KW-1133">Transmembrane helix</keyword>
<dbReference type="AlphaFoldDB" id="A0A0U1M7Y2"/>
<dbReference type="InterPro" id="IPR011701">
    <property type="entry name" value="MFS"/>
</dbReference>
<evidence type="ECO:0000256" key="5">
    <source>
        <dbReference type="ARBA" id="ARBA00023136"/>
    </source>
</evidence>
<evidence type="ECO:0000256" key="1">
    <source>
        <dbReference type="ARBA" id="ARBA00004141"/>
    </source>
</evidence>
<evidence type="ECO:0000313" key="7">
    <source>
        <dbReference type="EMBL" id="CRG91723.1"/>
    </source>
</evidence>
<feature type="transmembrane region" description="Helical" evidence="6">
    <location>
        <begin position="292"/>
        <end position="312"/>
    </location>
</feature>
<dbReference type="OrthoDB" id="6730379at2759"/>
<dbReference type="EMBL" id="CVMT01000010">
    <property type="protein sequence ID" value="CRG91723.1"/>
    <property type="molecule type" value="Genomic_DNA"/>
</dbReference>